<feature type="domain" description="ABC3 transporter permease C-terminal" evidence="7">
    <location>
        <begin position="290"/>
        <end position="405"/>
    </location>
</feature>
<evidence type="ECO:0000256" key="1">
    <source>
        <dbReference type="ARBA" id="ARBA00004651"/>
    </source>
</evidence>
<dbReference type="GO" id="GO:0022857">
    <property type="term" value="F:transmembrane transporter activity"/>
    <property type="evidence" value="ECO:0007669"/>
    <property type="project" value="TreeGrafter"/>
</dbReference>
<comment type="caution">
    <text evidence="9">The sequence shown here is derived from an EMBL/GenBank/DDBJ whole genome shotgun (WGS) entry which is preliminary data.</text>
</comment>
<dbReference type="EMBL" id="RBCJ01000001">
    <property type="protein sequence ID" value="RKN82932.1"/>
    <property type="molecule type" value="Genomic_DNA"/>
</dbReference>
<dbReference type="OrthoDB" id="1488426at2"/>
<dbReference type="Proteomes" id="UP000276603">
    <property type="component" value="Unassembled WGS sequence"/>
</dbReference>
<dbReference type="Pfam" id="PF02687">
    <property type="entry name" value="FtsX"/>
    <property type="match status" value="2"/>
</dbReference>
<proteinExistence type="predicted"/>
<dbReference type="InterPro" id="IPR025857">
    <property type="entry name" value="MacB_PCD"/>
</dbReference>
<feature type="transmembrane region" description="Helical" evidence="6">
    <location>
        <begin position="720"/>
        <end position="739"/>
    </location>
</feature>
<feature type="transmembrane region" description="Helical" evidence="6">
    <location>
        <begin position="20"/>
        <end position="41"/>
    </location>
</feature>
<feature type="domain" description="ABC3 transporter permease C-terminal" evidence="7">
    <location>
        <begin position="672"/>
        <end position="784"/>
    </location>
</feature>
<keyword evidence="4 6" id="KW-1133">Transmembrane helix</keyword>
<accession>A0A3B0CAJ4</accession>
<feature type="domain" description="MacB-like periplasmic core" evidence="8">
    <location>
        <begin position="434"/>
        <end position="597"/>
    </location>
</feature>
<feature type="transmembrane region" description="Helical" evidence="6">
    <location>
        <begin position="754"/>
        <end position="772"/>
    </location>
</feature>
<evidence type="ECO:0000256" key="6">
    <source>
        <dbReference type="SAM" id="Phobius"/>
    </source>
</evidence>
<evidence type="ECO:0000256" key="2">
    <source>
        <dbReference type="ARBA" id="ARBA00022475"/>
    </source>
</evidence>
<dbReference type="InterPro" id="IPR050250">
    <property type="entry name" value="Macrolide_Exporter_MacB"/>
</dbReference>
<gene>
    <name evidence="9" type="ORF">D7Z94_03560</name>
</gene>
<keyword evidence="10" id="KW-1185">Reference proteome</keyword>
<feature type="transmembrane region" description="Helical" evidence="6">
    <location>
        <begin position="421"/>
        <end position="445"/>
    </location>
</feature>
<dbReference type="Pfam" id="PF12704">
    <property type="entry name" value="MacB_PCD"/>
    <property type="match status" value="2"/>
</dbReference>
<feature type="transmembrane region" description="Helical" evidence="6">
    <location>
        <begin position="377"/>
        <end position="400"/>
    </location>
</feature>
<protein>
    <submittedName>
        <fullName evidence="9">FtsX-like permease family protein</fullName>
    </submittedName>
</protein>
<evidence type="ECO:0000256" key="4">
    <source>
        <dbReference type="ARBA" id="ARBA00022989"/>
    </source>
</evidence>
<dbReference type="PANTHER" id="PTHR30572:SF18">
    <property type="entry name" value="ABC-TYPE MACROLIDE FAMILY EXPORT SYSTEM PERMEASE COMPONENT 2"/>
    <property type="match status" value="1"/>
</dbReference>
<keyword evidence="5 6" id="KW-0472">Membrane</keyword>
<feature type="transmembrane region" description="Helical" evidence="6">
    <location>
        <begin position="671"/>
        <end position="692"/>
    </location>
</feature>
<dbReference type="PANTHER" id="PTHR30572">
    <property type="entry name" value="MEMBRANE COMPONENT OF TRANSPORTER-RELATED"/>
    <property type="match status" value="1"/>
</dbReference>
<dbReference type="AlphaFoldDB" id="A0A3B0CAJ4"/>
<feature type="transmembrane region" description="Helical" evidence="6">
    <location>
        <begin position="331"/>
        <end position="357"/>
    </location>
</feature>
<keyword evidence="3 6" id="KW-0812">Transmembrane</keyword>
<dbReference type="RefSeq" id="WP_120710139.1">
    <property type="nucleotide sequence ID" value="NZ_RBCJ01000001.1"/>
</dbReference>
<name>A0A3B0CAJ4_9FLAO</name>
<dbReference type="GO" id="GO:0005886">
    <property type="term" value="C:plasma membrane"/>
    <property type="evidence" value="ECO:0007669"/>
    <property type="project" value="UniProtKB-SubCell"/>
</dbReference>
<sequence length="791" mass="88549">MLKHNILLYLRNIKKHRGSFLINLTGLSTGLACAFLVYLWVSDEMAMDKFHENEARLFQVMRNVPNGQGEVATHTSNSSLMLTALQQEFPEVERAAAVFEMETNAMLESGEKKIRVMGHIASADYFNMFSYPLIQGNKDNILKDANSIAISSNLAHSFFGEGKDPMGKVIRLTHGEEEIDAIFTVSGVFEIPKQASERFDFLLPYDKFLQLRDPKYIHWGSNGSSMYALLKPGVDIINFNKKIAGFIKTKDKNNRATVFLSRYSDNYLKGRFENGKQAGGRISYVFLFSLIALFVLMIACINFMNLSTARASRRLKEVGIKKAVGASRKSLILQFMIESLLLSFFSLICAVVLAIYLLPWFNTITNKDLSFVLEPHILMGIIGITLLTGLISGSYPALYLSKFNPVKVLKGKINTSFGELLLRKGLVIFQFGISILLIVAVSIIYRQLEFIQSKNLGYDKDNVLVFERQDGLLNNMEVFLEEAKQLPGVVNASFMMGSMTNFDNSSRGHSWPGQTEESKGLTFWHSHVGPDFIETMGIEMKEGRSYVNEKPNNESKIILNETAVKLMGLEDPVGKVIDMRGPNREIIGVVKDFNIQSLYDEIKPMALLCRTEWVSNLVVKIKAGEEQIAIDGLNKLFTEFSPGLAFDFRFLDNQYQALYVSEQRVATLSKYFAGLAILISCLGLFGLATFTAERRRKEIGIRKVLGQTAAQVMVMLSSEFAKLVIIAILIALPIAYLLAQNWLSGFAYRIPLHVWHFLGAGVLALLVALFTVGSQAIGAANRNPVNSLREE</sequence>
<dbReference type="PROSITE" id="PS51257">
    <property type="entry name" value="PROKAR_LIPOPROTEIN"/>
    <property type="match status" value="1"/>
</dbReference>
<evidence type="ECO:0000313" key="10">
    <source>
        <dbReference type="Proteomes" id="UP000276603"/>
    </source>
</evidence>
<organism evidence="9 10">
    <name type="scientific">Ulvibacterium marinum</name>
    <dbReference type="NCBI Taxonomy" id="2419782"/>
    <lineage>
        <taxon>Bacteria</taxon>
        <taxon>Pseudomonadati</taxon>
        <taxon>Bacteroidota</taxon>
        <taxon>Flavobacteriia</taxon>
        <taxon>Flavobacteriales</taxon>
        <taxon>Flavobacteriaceae</taxon>
        <taxon>Ulvibacterium</taxon>
    </lineage>
</organism>
<evidence type="ECO:0000256" key="5">
    <source>
        <dbReference type="ARBA" id="ARBA00023136"/>
    </source>
</evidence>
<evidence type="ECO:0000313" key="9">
    <source>
        <dbReference type="EMBL" id="RKN82932.1"/>
    </source>
</evidence>
<feature type="domain" description="MacB-like periplasmic core" evidence="8">
    <location>
        <begin position="21"/>
        <end position="243"/>
    </location>
</feature>
<evidence type="ECO:0000256" key="3">
    <source>
        <dbReference type="ARBA" id="ARBA00022692"/>
    </source>
</evidence>
<evidence type="ECO:0000259" key="7">
    <source>
        <dbReference type="Pfam" id="PF02687"/>
    </source>
</evidence>
<reference evidence="9 10" key="1">
    <citation type="submission" date="2018-10" db="EMBL/GenBank/DDBJ databases">
        <title>Ulvibacterium marinum gen. nov., sp. nov., a novel marine bacterium of the family Flavobacteriaceae, isolated from a culture of the green alga Ulva prolifera.</title>
        <authorList>
            <person name="Zhang Z."/>
        </authorList>
    </citation>
    <scope>NUCLEOTIDE SEQUENCE [LARGE SCALE GENOMIC DNA]</scope>
    <source>
        <strain evidence="9 10">CCMM003</strain>
    </source>
</reference>
<feature type="transmembrane region" description="Helical" evidence="6">
    <location>
        <begin position="284"/>
        <end position="306"/>
    </location>
</feature>
<keyword evidence="2" id="KW-1003">Cell membrane</keyword>
<comment type="subcellular location">
    <subcellularLocation>
        <location evidence="1">Cell membrane</location>
        <topology evidence="1">Multi-pass membrane protein</topology>
    </subcellularLocation>
</comment>
<evidence type="ECO:0000259" key="8">
    <source>
        <dbReference type="Pfam" id="PF12704"/>
    </source>
</evidence>
<dbReference type="InterPro" id="IPR003838">
    <property type="entry name" value="ABC3_permease_C"/>
</dbReference>